<dbReference type="EMBL" id="KI292758">
    <property type="protein sequence ID" value="ESA05638.1"/>
    <property type="molecule type" value="Genomic_DNA"/>
</dbReference>
<gene>
    <name evidence="1" type="ORF">GLOINDRAFT_35276</name>
</gene>
<sequence length="70" mass="8191">MCQPVNGRRYCPILHQKELNKISKDIPKIIAGLIMKYWDTEKENKPTIEELHQILKNWNNKIKNKGSGDS</sequence>
<organism evidence="1">
    <name type="scientific">Rhizophagus irregularis (strain DAOM 181602 / DAOM 197198 / MUCL 43194)</name>
    <name type="common">Arbuscular mycorrhizal fungus</name>
    <name type="synonym">Glomus intraradices</name>
    <dbReference type="NCBI Taxonomy" id="747089"/>
    <lineage>
        <taxon>Eukaryota</taxon>
        <taxon>Fungi</taxon>
        <taxon>Fungi incertae sedis</taxon>
        <taxon>Mucoromycota</taxon>
        <taxon>Glomeromycotina</taxon>
        <taxon>Glomeromycetes</taxon>
        <taxon>Glomerales</taxon>
        <taxon>Glomeraceae</taxon>
        <taxon>Rhizophagus</taxon>
    </lineage>
</organism>
<dbReference type="HOGENOM" id="CLU_2759110_0_0_1"/>
<evidence type="ECO:0000313" key="1">
    <source>
        <dbReference type="EMBL" id="ESA05638.1"/>
    </source>
</evidence>
<name>U9TH53_RHIID</name>
<reference evidence="1" key="1">
    <citation type="submission" date="2013-07" db="EMBL/GenBank/DDBJ databases">
        <title>The genome of an arbuscular mycorrhizal fungus provides insights into the evolution of the oldest plant symbiosis.</title>
        <authorList>
            <consortium name="DOE Joint Genome Institute"/>
            <person name="Tisserant E."/>
            <person name="Malbreil M."/>
            <person name="Kuo A."/>
            <person name="Kohler A."/>
            <person name="Symeonidi A."/>
            <person name="Balestrini R."/>
            <person name="Charron P."/>
            <person name="Duensing N."/>
            <person name="Frei-dit-Frey N."/>
            <person name="Gianinazzi-Pearson V."/>
            <person name="Gilbert B."/>
            <person name="Handa Y."/>
            <person name="Hijri M."/>
            <person name="Kaul R."/>
            <person name="Kawaguchi M."/>
            <person name="Krajinski F."/>
            <person name="Lammers P."/>
            <person name="Lapierre D."/>
            <person name="Masclaux F.G."/>
            <person name="Murat C."/>
            <person name="Morin E."/>
            <person name="Ndikumana S."/>
            <person name="Pagni M."/>
            <person name="Petitpierre D."/>
            <person name="Requena N."/>
            <person name="Rosikiewicz P."/>
            <person name="Riley R."/>
            <person name="Saito K."/>
            <person name="San Clemente H."/>
            <person name="Shapiro H."/>
            <person name="van Tuinen D."/>
            <person name="Becard G."/>
            <person name="Bonfante P."/>
            <person name="Paszkowski U."/>
            <person name="Shachar-Hill Y."/>
            <person name="Young J.P."/>
            <person name="Sanders I.R."/>
            <person name="Henrissat B."/>
            <person name="Rensing S.A."/>
            <person name="Grigoriev I.V."/>
            <person name="Corradi N."/>
            <person name="Roux C."/>
            <person name="Martin F."/>
        </authorList>
    </citation>
    <scope>NUCLEOTIDE SEQUENCE</scope>
    <source>
        <strain evidence="1">DAOM 197198</strain>
    </source>
</reference>
<accession>U9TH53</accession>
<proteinExistence type="predicted"/>
<protein>
    <submittedName>
        <fullName evidence="1">Uncharacterized protein</fullName>
    </submittedName>
</protein>
<dbReference type="AlphaFoldDB" id="U9TH53"/>